<gene>
    <name evidence="1" type="ORF">KIL84_001070</name>
</gene>
<evidence type="ECO:0000313" key="1">
    <source>
        <dbReference type="EMBL" id="KAH1170085.1"/>
    </source>
</evidence>
<comment type="caution">
    <text evidence="1">The sequence shown here is derived from an EMBL/GenBank/DDBJ whole genome shotgun (WGS) entry which is preliminary data.</text>
</comment>
<proteinExistence type="predicted"/>
<protein>
    <submittedName>
        <fullName evidence="1">Uncharacterized protein</fullName>
    </submittedName>
</protein>
<keyword evidence="2" id="KW-1185">Reference proteome</keyword>
<dbReference type="Proteomes" id="UP000827986">
    <property type="component" value="Unassembled WGS sequence"/>
</dbReference>
<organism evidence="1 2">
    <name type="scientific">Mauremys mutica</name>
    <name type="common">yellowpond turtle</name>
    <dbReference type="NCBI Taxonomy" id="74926"/>
    <lineage>
        <taxon>Eukaryota</taxon>
        <taxon>Metazoa</taxon>
        <taxon>Chordata</taxon>
        <taxon>Craniata</taxon>
        <taxon>Vertebrata</taxon>
        <taxon>Euteleostomi</taxon>
        <taxon>Archelosauria</taxon>
        <taxon>Testudinata</taxon>
        <taxon>Testudines</taxon>
        <taxon>Cryptodira</taxon>
        <taxon>Durocryptodira</taxon>
        <taxon>Testudinoidea</taxon>
        <taxon>Geoemydidae</taxon>
        <taxon>Geoemydinae</taxon>
        <taxon>Mauremys</taxon>
    </lineage>
</organism>
<reference evidence="1" key="1">
    <citation type="submission" date="2021-09" db="EMBL/GenBank/DDBJ databases">
        <title>The genome of Mauremys mutica provides insights into the evolution of semi-aquatic lifestyle.</title>
        <authorList>
            <person name="Gong S."/>
            <person name="Gao Y."/>
        </authorList>
    </citation>
    <scope>NUCLEOTIDE SEQUENCE</scope>
    <source>
        <strain evidence="1">MM-2020</strain>
        <tissue evidence="1">Muscle</tissue>
    </source>
</reference>
<accession>A0A9D4AVI5</accession>
<name>A0A9D4AVI5_9SAUR</name>
<sequence length="140" mass="16164">MCHPNFLPLVKAPCFTDSKQWHVWAGFAYKRGHRTAMDVARFDAWMKHANCCVVCWPRWLESAALWLGAQERSYTYRMGSFSLNLKSQSLWMLSSGQLEMMLWEGLIQAFKPTFSLSLSHTHTHTHPPLHISSLSLHKMG</sequence>
<evidence type="ECO:0000313" key="2">
    <source>
        <dbReference type="Proteomes" id="UP000827986"/>
    </source>
</evidence>
<dbReference type="AlphaFoldDB" id="A0A9D4AVI5"/>
<dbReference type="EMBL" id="JAHDVG010000484">
    <property type="protein sequence ID" value="KAH1170085.1"/>
    <property type="molecule type" value="Genomic_DNA"/>
</dbReference>